<dbReference type="InterPro" id="IPR006685">
    <property type="entry name" value="MscS_channel_2nd"/>
</dbReference>
<keyword evidence="3" id="KW-1003">Cell membrane</keyword>
<dbReference type="Proteomes" id="UP001596405">
    <property type="component" value="Unassembled WGS sequence"/>
</dbReference>
<gene>
    <name evidence="11" type="ORF">ACFQHR_12060</name>
</gene>
<feature type="transmembrane region" description="Helical" evidence="7">
    <location>
        <begin position="158"/>
        <end position="177"/>
    </location>
</feature>
<dbReference type="SUPFAM" id="SSF50182">
    <property type="entry name" value="Sm-like ribonucleoproteins"/>
    <property type="match status" value="1"/>
</dbReference>
<evidence type="ECO:0000256" key="7">
    <source>
        <dbReference type="SAM" id="Phobius"/>
    </source>
</evidence>
<feature type="domain" description="Mechanosensitive ion channel MscS C-terminal" evidence="9">
    <location>
        <begin position="253"/>
        <end position="337"/>
    </location>
</feature>
<organism evidence="11 12">
    <name type="scientific">Rufibacter roseus</name>
    <dbReference type="NCBI Taxonomy" id="1567108"/>
    <lineage>
        <taxon>Bacteria</taxon>
        <taxon>Pseudomonadati</taxon>
        <taxon>Bacteroidota</taxon>
        <taxon>Cytophagia</taxon>
        <taxon>Cytophagales</taxon>
        <taxon>Hymenobacteraceae</taxon>
        <taxon>Rufibacter</taxon>
    </lineage>
</organism>
<feature type="domain" description="Mechanosensitive ion channel MscS" evidence="8">
    <location>
        <begin position="179"/>
        <end position="245"/>
    </location>
</feature>
<evidence type="ECO:0000259" key="9">
    <source>
        <dbReference type="Pfam" id="PF21082"/>
    </source>
</evidence>
<comment type="subcellular location">
    <subcellularLocation>
        <location evidence="1">Cell membrane</location>
        <topology evidence="1">Multi-pass membrane protein</topology>
    </subcellularLocation>
</comment>
<dbReference type="PANTHER" id="PTHR30566:SF25">
    <property type="entry name" value="INNER MEMBRANE PROTEIN"/>
    <property type="match status" value="1"/>
</dbReference>
<evidence type="ECO:0000256" key="2">
    <source>
        <dbReference type="ARBA" id="ARBA00008017"/>
    </source>
</evidence>
<comment type="similarity">
    <text evidence="2">Belongs to the MscS (TC 1.A.23) family.</text>
</comment>
<dbReference type="Pfam" id="PF21082">
    <property type="entry name" value="MS_channel_3rd"/>
    <property type="match status" value="1"/>
</dbReference>
<dbReference type="Pfam" id="PF00924">
    <property type="entry name" value="MS_channel_2nd"/>
    <property type="match status" value="1"/>
</dbReference>
<dbReference type="Pfam" id="PF21088">
    <property type="entry name" value="MS_channel_1st"/>
    <property type="match status" value="1"/>
</dbReference>
<evidence type="ECO:0000256" key="6">
    <source>
        <dbReference type="ARBA" id="ARBA00023136"/>
    </source>
</evidence>
<evidence type="ECO:0000256" key="1">
    <source>
        <dbReference type="ARBA" id="ARBA00004651"/>
    </source>
</evidence>
<feature type="transmembrane region" description="Helical" evidence="7">
    <location>
        <begin position="64"/>
        <end position="81"/>
    </location>
</feature>
<dbReference type="InterPro" id="IPR011014">
    <property type="entry name" value="MscS_channel_TM-2"/>
</dbReference>
<dbReference type="InterPro" id="IPR011066">
    <property type="entry name" value="MscS_channel_C_sf"/>
</dbReference>
<dbReference type="SUPFAM" id="SSF82689">
    <property type="entry name" value="Mechanosensitive channel protein MscS (YggB), C-terminal domain"/>
    <property type="match status" value="1"/>
</dbReference>
<dbReference type="SUPFAM" id="SSF82861">
    <property type="entry name" value="Mechanosensitive channel protein MscS (YggB), transmembrane region"/>
    <property type="match status" value="1"/>
</dbReference>
<evidence type="ECO:0000256" key="3">
    <source>
        <dbReference type="ARBA" id="ARBA00022475"/>
    </source>
</evidence>
<keyword evidence="12" id="KW-1185">Reference proteome</keyword>
<dbReference type="InterPro" id="IPR049142">
    <property type="entry name" value="MS_channel_1st"/>
</dbReference>
<evidence type="ECO:0000259" key="8">
    <source>
        <dbReference type="Pfam" id="PF00924"/>
    </source>
</evidence>
<dbReference type="EMBL" id="JBHSYQ010000005">
    <property type="protein sequence ID" value="MFC6998363.1"/>
    <property type="molecule type" value="Genomic_DNA"/>
</dbReference>
<dbReference type="InterPro" id="IPR023408">
    <property type="entry name" value="MscS_beta-dom_sf"/>
</dbReference>
<evidence type="ECO:0000259" key="10">
    <source>
        <dbReference type="Pfam" id="PF21088"/>
    </source>
</evidence>
<comment type="caution">
    <text evidence="11">The sequence shown here is derived from an EMBL/GenBank/DDBJ whole genome shotgun (WGS) entry which is preliminary data.</text>
</comment>
<accession>A0ABW2DPS8</accession>
<evidence type="ECO:0000313" key="11">
    <source>
        <dbReference type="EMBL" id="MFC6998363.1"/>
    </source>
</evidence>
<dbReference type="Gene3D" id="3.30.70.100">
    <property type="match status" value="1"/>
</dbReference>
<dbReference type="RefSeq" id="WP_066617752.1">
    <property type="nucleotide sequence ID" value="NZ_JBHSYQ010000005.1"/>
</dbReference>
<evidence type="ECO:0000256" key="4">
    <source>
        <dbReference type="ARBA" id="ARBA00022692"/>
    </source>
</evidence>
<keyword evidence="6 7" id="KW-0472">Membrane</keyword>
<feature type="transmembrane region" description="Helical" evidence="7">
    <location>
        <begin position="93"/>
        <end position="115"/>
    </location>
</feature>
<name>A0ABW2DPS8_9BACT</name>
<dbReference type="InterPro" id="IPR049278">
    <property type="entry name" value="MS_channel_C"/>
</dbReference>
<dbReference type="Gene3D" id="1.10.287.1260">
    <property type="match status" value="1"/>
</dbReference>
<keyword evidence="5 7" id="KW-1133">Transmembrane helix</keyword>
<dbReference type="Gene3D" id="2.30.30.60">
    <property type="match status" value="1"/>
</dbReference>
<feature type="transmembrane region" description="Helical" evidence="7">
    <location>
        <begin position="135"/>
        <end position="152"/>
    </location>
</feature>
<feature type="transmembrane region" description="Helical" evidence="7">
    <location>
        <begin position="14"/>
        <end position="34"/>
    </location>
</feature>
<feature type="domain" description="Mechanosensitive ion channel transmembrane helices 2/3" evidence="10">
    <location>
        <begin position="138"/>
        <end position="178"/>
    </location>
</feature>
<keyword evidence="4 7" id="KW-0812">Transmembrane</keyword>
<evidence type="ECO:0000256" key="5">
    <source>
        <dbReference type="ARBA" id="ARBA00022989"/>
    </source>
</evidence>
<sequence>MTTFLERVYYHNTVLDYFIAIGIILLGLLIARLFKRFFLNRIATWVKNTRTNIDDFIVENIDRFVLPAIYLSIVHAGINYLTLSEKVQDVLRVATTVVITFLFVRLVSSTILMLLRTYVRKQEHGEEKVKQLGGLMLIINAVIWILGLLFLFDNMGYNVTTIITGLGIGGIAIALAAQNILGDVFNYFVIFFDRPFETGDFIIVDDKLGTVDYIGIKTTRVKSLSGELLVFSNSDLTNSRIHNYKQMMRRRVLFNFGVIYQTPLEQLKLIPTIVENIIKEQHPVMFDRAHFQKYGDSSLDFEVVYNVLDSDYNKYMDIQQAINFRIFEEFQKQGIEFAYPTRTLFMVSDQTQPGNSAALPN</sequence>
<proteinExistence type="inferred from homology"/>
<protein>
    <submittedName>
        <fullName evidence="11">Mechanosensitive ion channel family protein</fullName>
    </submittedName>
</protein>
<dbReference type="InterPro" id="IPR010920">
    <property type="entry name" value="LSM_dom_sf"/>
</dbReference>
<evidence type="ECO:0000313" key="12">
    <source>
        <dbReference type="Proteomes" id="UP001596405"/>
    </source>
</evidence>
<reference evidence="12" key="1">
    <citation type="journal article" date="2019" name="Int. J. Syst. Evol. Microbiol.">
        <title>The Global Catalogue of Microorganisms (GCM) 10K type strain sequencing project: providing services to taxonomists for standard genome sequencing and annotation.</title>
        <authorList>
            <consortium name="The Broad Institute Genomics Platform"/>
            <consortium name="The Broad Institute Genome Sequencing Center for Infectious Disease"/>
            <person name="Wu L."/>
            <person name="Ma J."/>
        </authorList>
    </citation>
    <scope>NUCLEOTIDE SEQUENCE [LARGE SCALE GENOMIC DNA]</scope>
    <source>
        <strain evidence="12">CGMCC 4.7393</strain>
    </source>
</reference>
<dbReference type="PANTHER" id="PTHR30566">
    <property type="entry name" value="YNAI-RELATED MECHANOSENSITIVE ION CHANNEL"/>
    <property type="match status" value="1"/>
</dbReference>